<dbReference type="GO" id="GO:0080030">
    <property type="term" value="F:methyl indole-3-acetate esterase activity"/>
    <property type="evidence" value="ECO:0007669"/>
    <property type="project" value="TreeGrafter"/>
</dbReference>
<dbReference type="PATRIC" id="fig|246196.56.peg.6789"/>
<dbReference type="GO" id="GO:0009694">
    <property type="term" value="P:jasmonic acid metabolic process"/>
    <property type="evidence" value="ECO:0007669"/>
    <property type="project" value="TreeGrafter"/>
</dbReference>
<dbReference type="EMBL" id="CP001663">
    <property type="protein sequence ID" value="AFP43081.1"/>
    <property type="molecule type" value="Genomic_DNA"/>
</dbReference>
<dbReference type="GO" id="GO:0080031">
    <property type="term" value="F:methyl salicylate esterase activity"/>
    <property type="evidence" value="ECO:0007669"/>
    <property type="project" value="TreeGrafter"/>
</dbReference>
<evidence type="ECO:0000313" key="2">
    <source>
        <dbReference type="EMBL" id="AFP43081.1"/>
    </source>
</evidence>
<name>I7GG73_MYCS2</name>
<dbReference type="PANTHER" id="PTHR10992:SF872">
    <property type="entry name" value="METHYLESTERASE 11, CHLOROPLASTIC-RELATED"/>
    <property type="match status" value="1"/>
</dbReference>
<dbReference type="RefSeq" id="WP_014878777.1">
    <property type="nucleotide sequence ID" value="NZ_SIJM01000001.1"/>
</dbReference>
<dbReference type="KEGG" id="msb:LJ00_33785"/>
<dbReference type="GO" id="GO:0009696">
    <property type="term" value="P:salicylic acid metabolic process"/>
    <property type="evidence" value="ECO:0007669"/>
    <property type="project" value="TreeGrafter"/>
</dbReference>
<protein>
    <submittedName>
        <fullName evidence="2">Alpha/beta hydrolase fold protein</fullName>
    </submittedName>
</protein>
<reference evidence="2 3" key="1">
    <citation type="journal article" date="2007" name="Genome Biol.">
        <title>Interrupted coding sequences in Mycobacterium smegmatis: authentic mutations or sequencing errors?</title>
        <authorList>
            <person name="Deshayes C."/>
            <person name="Perrodou E."/>
            <person name="Gallien S."/>
            <person name="Euphrasie D."/>
            <person name="Schaeffer C."/>
            <person name="Van-Dorsselaer A."/>
            <person name="Poch O."/>
            <person name="Lecompte O."/>
            <person name="Reyrat J.M."/>
        </authorList>
    </citation>
    <scope>NUCLEOTIDE SEQUENCE [LARGE SCALE GENOMIC DNA]</scope>
    <source>
        <strain evidence="3">ATCC 700084 / mc(2)155</strain>
    </source>
</reference>
<dbReference type="GO" id="GO:0080032">
    <property type="term" value="F:methyl jasmonate esterase activity"/>
    <property type="evidence" value="ECO:0007669"/>
    <property type="project" value="TreeGrafter"/>
</dbReference>
<dbReference type="InterPro" id="IPR000073">
    <property type="entry name" value="AB_hydrolase_1"/>
</dbReference>
<evidence type="ECO:0000313" key="3">
    <source>
        <dbReference type="Proteomes" id="UP000006158"/>
    </source>
</evidence>
<keyword evidence="2" id="KW-0378">Hydrolase</keyword>
<dbReference type="Gene3D" id="3.40.50.1820">
    <property type="entry name" value="alpha/beta hydrolase"/>
    <property type="match status" value="1"/>
</dbReference>
<gene>
    <name evidence="2" type="ordered locus">MSMEI_6655</name>
</gene>
<reference evidence="2 3" key="2">
    <citation type="journal article" date="2009" name="Genome Res.">
        <title>Ortho-proteogenomics: multiple proteomes investigation through orthology and a new MS-based protocol.</title>
        <authorList>
            <person name="Gallien S."/>
            <person name="Perrodou E."/>
            <person name="Carapito C."/>
            <person name="Deshayes C."/>
            <person name="Reyrat J.M."/>
            <person name="Van Dorsselaer A."/>
            <person name="Poch O."/>
            <person name="Schaeffer C."/>
            <person name="Lecompte O."/>
        </authorList>
    </citation>
    <scope>NUCLEOTIDE SEQUENCE [LARGE SCALE GENOMIC DNA]</scope>
    <source>
        <strain evidence="3">ATCC 700084 / mc(2)155</strain>
    </source>
</reference>
<accession>I7GG73</accession>
<evidence type="ECO:0000259" key="1">
    <source>
        <dbReference type="Pfam" id="PF12697"/>
    </source>
</evidence>
<dbReference type="InterPro" id="IPR029058">
    <property type="entry name" value="AB_hydrolase_fold"/>
</dbReference>
<dbReference type="PANTHER" id="PTHR10992">
    <property type="entry name" value="METHYLESTERASE FAMILY MEMBER"/>
    <property type="match status" value="1"/>
</dbReference>
<feature type="domain" description="AB hydrolase-1" evidence="1">
    <location>
        <begin position="7"/>
        <end position="173"/>
    </location>
</feature>
<dbReference type="SUPFAM" id="SSF53474">
    <property type="entry name" value="alpha/beta-Hydrolases"/>
    <property type="match status" value="1"/>
</dbReference>
<proteinExistence type="predicted"/>
<dbReference type="KEGG" id="msg:MSMEI_6655"/>
<dbReference type="AlphaFoldDB" id="I7GG73"/>
<dbReference type="InterPro" id="IPR045889">
    <property type="entry name" value="MES/HNL"/>
</dbReference>
<dbReference type="Pfam" id="PF12697">
    <property type="entry name" value="Abhydrolase_6"/>
    <property type="match status" value="1"/>
</dbReference>
<dbReference type="Proteomes" id="UP000006158">
    <property type="component" value="Chromosome"/>
</dbReference>
<organism evidence="2 3">
    <name type="scientific">Mycolicibacterium smegmatis (strain ATCC 700084 / mc(2)155)</name>
    <name type="common">Mycobacterium smegmatis</name>
    <dbReference type="NCBI Taxonomy" id="246196"/>
    <lineage>
        <taxon>Bacteria</taxon>
        <taxon>Bacillati</taxon>
        <taxon>Actinomycetota</taxon>
        <taxon>Actinomycetes</taxon>
        <taxon>Mycobacteriales</taxon>
        <taxon>Mycobacteriaceae</taxon>
        <taxon>Mycolicibacterium</taxon>
    </lineage>
</organism>
<sequence>MHVSSRRRPTVLVGHSRGGAVISEVAEQRPELIEALVYVAAYLPTNGTSVHDQAAAGGDSILMRNSYLSADGVTLLLADEALRPALYSECSAEDVTLARLCIRPEPAAPALTAVALSDDRFGAVARDYGECLRDNAIPIAHQRRMQRAQPPRRTLALDTDHCPFFSQPRQLAEFISGAASR</sequence>